<keyword evidence="2" id="KW-0813">Transport</keyword>
<feature type="signal peptide" evidence="3">
    <location>
        <begin position="1"/>
        <end position="18"/>
    </location>
</feature>
<dbReference type="InterPro" id="IPR002890">
    <property type="entry name" value="MG2"/>
</dbReference>
<dbReference type="Pfam" id="PF17973">
    <property type="entry name" value="bMG10"/>
    <property type="match status" value="1"/>
</dbReference>
<keyword evidence="2" id="KW-0472">Membrane</keyword>
<keyword evidence="6" id="KW-1185">Reference proteome</keyword>
<dbReference type="EMBL" id="CP102382">
    <property type="protein sequence ID" value="UUV20537.1"/>
    <property type="molecule type" value="Genomic_DNA"/>
</dbReference>
<proteinExistence type="inferred from homology"/>
<comment type="similarity">
    <text evidence="1">Belongs to the protease inhibitor I39 (alpha-2-macroglobulin) family. Bacterial alpha-2-macroglobulin subfamily.</text>
</comment>
<dbReference type="SUPFAM" id="SSF56935">
    <property type="entry name" value="Porins"/>
    <property type="match status" value="1"/>
</dbReference>
<keyword evidence="2" id="KW-1134">Transmembrane beta strand</keyword>
<dbReference type="SMART" id="SM01360">
    <property type="entry name" value="A2M"/>
    <property type="match status" value="1"/>
</dbReference>
<evidence type="ECO:0000259" key="4">
    <source>
        <dbReference type="SMART" id="SM01360"/>
    </source>
</evidence>
<dbReference type="RefSeq" id="WP_257498439.1">
    <property type="nucleotide sequence ID" value="NZ_CP102382.1"/>
</dbReference>
<dbReference type="InterPro" id="IPR008930">
    <property type="entry name" value="Terpenoid_cyclase/PrenylTrfase"/>
</dbReference>
<name>A0ABY5NPW2_9FLAO</name>
<evidence type="ECO:0000256" key="1">
    <source>
        <dbReference type="ARBA" id="ARBA00010556"/>
    </source>
</evidence>
<dbReference type="InterPro" id="IPR023997">
    <property type="entry name" value="TonB-dep_OMP_SusC/RagA_CS"/>
</dbReference>
<reference evidence="5 6" key="1">
    <citation type="submission" date="2022-08" db="EMBL/GenBank/DDBJ databases">
        <title>Myroides zhujiangensis sp. nov., a novel bacterium isolated from sediment in the Pearl River Estuary.</title>
        <authorList>
            <person name="Cui L."/>
        </authorList>
    </citation>
    <scope>NUCLEOTIDE SEQUENCE [LARGE SCALE GENOMIC DNA]</scope>
    <source>
        <strain evidence="5 6">SCSIO 72103</strain>
    </source>
</reference>
<organism evidence="5 6">
    <name type="scientific">Paenimyroides aestuarii</name>
    <dbReference type="NCBI Taxonomy" id="2968490"/>
    <lineage>
        <taxon>Bacteria</taxon>
        <taxon>Pseudomonadati</taxon>
        <taxon>Bacteroidota</taxon>
        <taxon>Flavobacteriia</taxon>
        <taxon>Flavobacteriales</taxon>
        <taxon>Flavobacteriaceae</taxon>
        <taxon>Paenimyroides</taxon>
    </lineage>
</organism>
<dbReference type="Proteomes" id="UP001317001">
    <property type="component" value="Chromosome"/>
</dbReference>
<dbReference type="InterPro" id="IPR037066">
    <property type="entry name" value="Plug_dom_sf"/>
</dbReference>
<comment type="similarity">
    <text evidence="2">Belongs to the TonB-dependent receptor family.</text>
</comment>
<dbReference type="Gene3D" id="2.60.40.1930">
    <property type="match status" value="1"/>
</dbReference>
<accession>A0ABY5NPW2</accession>
<keyword evidence="3" id="KW-0732">Signal</keyword>
<feature type="domain" description="Alpha-2-macroglobulin" evidence="4">
    <location>
        <begin position="1471"/>
        <end position="1561"/>
    </location>
</feature>
<dbReference type="SUPFAM" id="SSF48239">
    <property type="entry name" value="Terpenoid cyclases/Protein prenyltransferases"/>
    <property type="match status" value="1"/>
</dbReference>
<dbReference type="Pfam" id="PF00207">
    <property type="entry name" value="A2M"/>
    <property type="match status" value="1"/>
</dbReference>
<dbReference type="NCBIfam" id="TIGR04057">
    <property type="entry name" value="SusC_RagA_signa"/>
    <property type="match status" value="1"/>
</dbReference>
<feature type="chain" id="PRO_5047312228" evidence="3">
    <location>
        <begin position="19"/>
        <end position="2229"/>
    </location>
</feature>
<dbReference type="InterPro" id="IPR001599">
    <property type="entry name" value="Macroglobln_a2"/>
</dbReference>
<dbReference type="Gene3D" id="2.170.130.10">
    <property type="entry name" value="TonB-dependent receptor, plug domain"/>
    <property type="match status" value="1"/>
</dbReference>
<dbReference type="InterPro" id="IPR041246">
    <property type="entry name" value="Bact_MG10"/>
</dbReference>
<keyword evidence="2" id="KW-0998">Cell outer membrane</keyword>
<gene>
    <name evidence="5" type="ORF">NPX36_09235</name>
</gene>
<comment type="subcellular location">
    <subcellularLocation>
        <location evidence="2">Cell outer membrane</location>
        <topology evidence="2">Multi-pass membrane protein</topology>
    </subcellularLocation>
</comment>
<dbReference type="PANTHER" id="PTHR40094:SF1">
    <property type="entry name" value="UBIQUITIN DOMAIN-CONTAINING PROTEIN"/>
    <property type="match status" value="1"/>
</dbReference>
<dbReference type="InterPro" id="IPR051802">
    <property type="entry name" value="YfhM-like"/>
</dbReference>
<dbReference type="Gene3D" id="1.50.10.20">
    <property type="match status" value="1"/>
</dbReference>
<protein>
    <submittedName>
        <fullName evidence="5">MG2 domain-containing protein</fullName>
    </submittedName>
</protein>
<sequence length="2229" mass="256882">MKYFFTLLSFLFSTFLFAQDFSKDWQKVYELEKKGSYKTAYEAVQHLYKKAHRKKNEAEKTKAFIYTLKFKTQLAEVSTQDILNDITVEMNTSKGIYKEINRWYYIKTIANELNSSYNYYLNSHIKNTTEILPDDIEKWSAEHYKQVLNEQIDLLFQNEKLLKETKVHQIKPLIDYDFIDANLNQTVFEFFALNFITEYETAYYNLRFDDVMKISDFSDQFKSAKIIIEPSSDIRELFSKKSIELFQQLEDFYTKTNDDFNLDKVKFLRFTKNAQYIESFDQMNDLGKNLKTEFYKNRFKLEQATFFVRRANKNDHKDYYEKALQLTNEIRKQTTKNDVLDKAVALENTVKQTAFTISLLNEVYENEPVKYLINYKNLPKLHLAYYDIKKFPKQINDSIYKVITTTHQPVATMTIDLPEGVQYFSTSTEILGKQLPLGNYLLVAYQNENDLTIPQNVQYNTFKVSNVMVFNKSISQESLYDKDYGHILFYFVHPKTGKPYPNAAVTINAQRFTTNENGTVLFTKTENTTRVFHVQVFLANETYQTTVYEDWNKQYVSHYTNRSREYVEALFYTDRSIYRPGQEVQFKGILYQTKESGNEVVKNKSVQLIISDDNSDELETRTVTTNDMGSFSGTFRLPKNILTGDFEIDIEELDDYSGTDEESFWDDNNLNSKNLYFKVEEYKRPTFDVQVDEIKKNIYFNEEIELVGRAKSLAGGSVANAQVIVSINAGGYEYRDYFVKKDTIQTDASGAFNYKFVIPSQSKTDTIKKEHIKFSVDYHFEVTDNAGEVRGNRGNFFVANYATRIAVYGKNNLATNEKINLNVTSFTQNGDDVSVNGTVKIFKTLPPNRFYMQRSWQVPEMNSIDEETFRALFPYEAYNEADQKFTNEELVYEGNYTTQKDKKFIHDITNWQTGSYKVVFEIIDEKSKLPLTTSTTIEIINANEKLASNEAFKVTTHQTSSAKELVLQVHTAYEHTTLYLEILDTDAKLKTKVFPIAKGTQILKIPLANSNENTKIAYQWYFAKEHLMFNGEESYLLPQQQKTSENFVAQWEVWNNKLIPGSEYQWKLKLLSEQSKKPLQGEFLASMYDASLDMLHNRNWDTYVELFEKSISVDFGKINTKRLVTNNFYGLQTNFYYTQSFYNNQFNYFGYSFSDWMDTNYLEELPTDYFNEKSSYYQIEVRHAVTQQTISNALIYNIINANEFHTNAEGFGRVWGEKSQPIAITALGFKQARLQLKEHFTVVYLEPTNEPITQAVIDDFSNQIYQLYRLNRIYSHLKVDDSYSKEKEIKFVEEVLKNLPGVYSNNELSINVSLEESIDGDFKDSGSLIGGALKSNKGSGSGERFTVTSKTIEGRPNASFIQTLQGQVPGLNISTGTGQPGATDKVTLRGIGSINDNSNKPLVILDGVPVSTEQLSLMQSDIYDVTVLKDAGATAIYGNRGANGVIIITTKKAQEAAAHLEVPLRKNLSETAFFYPHLKTDKNGSVEITFKAPEALTEWKFRGVAHNNKAETIYTELLTRTQKDVMIQPNMPRFVRETDVVVLKARVSNTTSLPLQATAYLRLFNTITGEDLTDKIIKTDQLVPTTINGLSANTVSWSVEIPKEIEGLQYRISVKAGSFTDGEESVIPVLSNRTLITETAPIWQLGMQNKDYKLYNLLGNDSKTLKNHQFVVEVSHNATWLAMQSLPYLFDYQHNCNEQIFSKYFADVLATKVLNENESMVQLIAEWRKNPKSKLEENEDLKNVLLQETPWMKDLISNEEKKAQWAAYFDSNRLEKEATEIVRILGERQNPSGGFGWFSGGSENDYITQHILVTTAQLDKLGVKHFLATDVKNIVNKAHRFIDVKMQDQLKKQKEFSNQTAIDYAFVKSYYTKDFAIPSDVSKQLDQNLNNLKKNWVHESLQNKAKIALIAHRKGDTNWAKEILNQLNESAVIDETYGMYWKENSSQNYYYYNAAEVQALIIEAFKEIEQNETTIQKLNAWLLSQKLNKDWGTTKATTAAIYALLLSNSSEVAKTDKAIITLGNQTIKTNETAANQSDDLLGYQNYQWKSEEITNDFGAVSIKNKSEKPVFGGIYWQYFEDLSAVKEANNGILKISRKFYIENSDNKLQEISNETKLHLGQKVIIRLEIAAEKDMEFVHIKDVRAATFEPIDVLSGYKYENNLRFYQSTRDAATHFFIDYLRKGKYVVDYEVRLNNEGNFTSGISTIQSMYAPEHTAHTAGQTIKVDEM</sequence>
<dbReference type="PROSITE" id="PS52016">
    <property type="entry name" value="TONB_DEPENDENT_REC_3"/>
    <property type="match status" value="1"/>
</dbReference>
<dbReference type="Pfam" id="PF07715">
    <property type="entry name" value="Plug"/>
    <property type="match status" value="1"/>
</dbReference>
<evidence type="ECO:0000313" key="6">
    <source>
        <dbReference type="Proteomes" id="UP001317001"/>
    </source>
</evidence>
<keyword evidence="2" id="KW-0812">Transmembrane</keyword>
<dbReference type="Pfam" id="PF01835">
    <property type="entry name" value="MG2"/>
    <property type="match status" value="1"/>
</dbReference>
<evidence type="ECO:0000256" key="2">
    <source>
        <dbReference type="PROSITE-ProRule" id="PRU01360"/>
    </source>
</evidence>
<dbReference type="InterPro" id="IPR039426">
    <property type="entry name" value="TonB-dep_rcpt-like"/>
</dbReference>
<evidence type="ECO:0000256" key="3">
    <source>
        <dbReference type="SAM" id="SignalP"/>
    </source>
</evidence>
<dbReference type="InterPro" id="IPR012910">
    <property type="entry name" value="Plug_dom"/>
</dbReference>
<evidence type="ECO:0000313" key="5">
    <source>
        <dbReference type="EMBL" id="UUV20537.1"/>
    </source>
</evidence>
<dbReference type="PANTHER" id="PTHR40094">
    <property type="entry name" value="ALPHA-2-MACROGLOBULIN HOMOLOG"/>
    <property type="match status" value="1"/>
</dbReference>